<organism evidence="1 2">
    <name type="scientific">Schizopora paradoxa</name>
    <dbReference type="NCBI Taxonomy" id="27342"/>
    <lineage>
        <taxon>Eukaryota</taxon>
        <taxon>Fungi</taxon>
        <taxon>Dikarya</taxon>
        <taxon>Basidiomycota</taxon>
        <taxon>Agaricomycotina</taxon>
        <taxon>Agaricomycetes</taxon>
        <taxon>Hymenochaetales</taxon>
        <taxon>Schizoporaceae</taxon>
        <taxon>Schizopora</taxon>
    </lineage>
</organism>
<evidence type="ECO:0000313" key="2">
    <source>
        <dbReference type="Proteomes" id="UP000053477"/>
    </source>
</evidence>
<keyword evidence="2" id="KW-1185">Reference proteome</keyword>
<dbReference type="Proteomes" id="UP000053477">
    <property type="component" value="Unassembled WGS sequence"/>
</dbReference>
<sequence>MFAFSDDIMPFTDGIVKTTTGTRNRMKNKYPCEECTIRKVRCIWIRNPKDSDLPLCEACSKRGVSVCQPRVLLKRAKRWKVRRGKASDVYPPEPPTPSRVKERLTFTDDQHTQQTAVNYGQINAIVAQPGIVEGGLGNAPTRFNAVHEVETPSFLLHHDSGSYSPRTVPDPILQSLPMHVDVDGSTFQQRYRRQPETFHPNGSFVEGAQDGFTPRLQIFSPLLPAWQPPILAHHDISVSKDAIMVHRYTQ</sequence>
<protein>
    <recommendedName>
        <fullName evidence="3">Zn(2)-C6 fungal-type domain-containing protein</fullName>
    </recommendedName>
</protein>
<name>A0A0H2RSL0_9AGAM</name>
<dbReference type="AlphaFoldDB" id="A0A0H2RSL0"/>
<accession>A0A0H2RSL0</accession>
<evidence type="ECO:0008006" key="3">
    <source>
        <dbReference type="Google" id="ProtNLM"/>
    </source>
</evidence>
<reference evidence="1 2" key="1">
    <citation type="submission" date="2015-04" db="EMBL/GenBank/DDBJ databases">
        <title>Complete genome sequence of Schizopora paradoxa KUC8140, a cosmopolitan wood degrader in East Asia.</title>
        <authorList>
            <consortium name="DOE Joint Genome Institute"/>
            <person name="Min B."/>
            <person name="Park H."/>
            <person name="Jang Y."/>
            <person name="Kim J.-J."/>
            <person name="Kim K.H."/>
            <person name="Pangilinan J."/>
            <person name="Lipzen A."/>
            <person name="Riley R."/>
            <person name="Grigoriev I.V."/>
            <person name="Spatafora J.W."/>
            <person name="Choi I.-G."/>
        </authorList>
    </citation>
    <scope>NUCLEOTIDE SEQUENCE [LARGE SCALE GENOMIC DNA]</scope>
    <source>
        <strain evidence="1 2">KUC8140</strain>
    </source>
</reference>
<dbReference type="InParanoid" id="A0A0H2RSL0"/>
<dbReference type="EMBL" id="KQ086117">
    <property type="protein sequence ID" value="KLO07846.1"/>
    <property type="molecule type" value="Genomic_DNA"/>
</dbReference>
<proteinExistence type="predicted"/>
<gene>
    <name evidence="1" type="ORF">SCHPADRAFT_944917</name>
</gene>
<evidence type="ECO:0000313" key="1">
    <source>
        <dbReference type="EMBL" id="KLO07846.1"/>
    </source>
</evidence>